<keyword evidence="8" id="KW-1185">Reference proteome</keyword>
<comment type="function">
    <text evidence="4">Involved in the assembly of lipopolysaccharide (LPS). Required for the translocation of LPS from the inner membrane to the outer membrane.</text>
</comment>
<dbReference type="GO" id="GO:0009279">
    <property type="term" value="C:cell outer membrane"/>
    <property type="evidence" value="ECO:0007669"/>
    <property type="project" value="TreeGrafter"/>
</dbReference>
<evidence type="ECO:0000256" key="1">
    <source>
        <dbReference type="ARBA" id="ARBA00022448"/>
    </source>
</evidence>
<sequence length="247" mass="26617">MLSTSRMSQTTLQRIRKLCRLGGYAFLLAGLAPMAGLPALAAPPQQAEPAPVAARGSDDRRDATLPRQTQPLHIEAQSLRYDERQRRSVFSGSVVMTQGLIVLRADRMEFHEDAQGQVHGTMHGLDGKVASFRQHREGGDEFVEGEAQTITYDAVTTTVTLRQRARLRKYRGAVLSDAFEAQMIVYDGEADRFELVGQPAAGPASAVGSGHGTRVRAMISPRASAPATPTQAPILLRSSTGIDAPGL</sequence>
<dbReference type="GO" id="GO:0030288">
    <property type="term" value="C:outer membrane-bounded periplasmic space"/>
    <property type="evidence" value="ECO:0007669"/>
    <property type="project" value="TreeGrafter"/>
</dbReference>
<organism evidence="7 8">
    <name type="scientific">Candidatus Symbiobacter mobilis CR</name>
    <dbReference type="NCBI Taxonomy" id="946483"/>
    <lineage>
        <taxon>Bacteria</taxon>
        <taxon>Pseudomonadati</taxon>
        <taxon>Pseudomonadota</taxon>
        <taxon>Betaproteobacteria</taxon>
        <taxon>Burkholderiales</taxon>
        <taxon>Comamonadaceae</taxon>
    </lineage>
</organism>
<comment type="subcellular location">
    <subcellularLocation>
        <location evidence="4">Periplasm</location>
    </subcellularLocation>
</comment>
<dbReference type="HAMAP" id="MF_01914">
    <property type="entry name" value="LPS_assembly_LptA"/>
    <property type="match status" value="1"/>
</dbReference>
<evidence type="ECO:0000256" key="4">
    <source>
        <dbReference type="HAMAP-Rule" id="MF_01914"/>
    </source>
</evidence>
<feature type="region of interest" description="Disordered" evidence="5">
    <location>
        <begin position="42"/>
        <end position="72"/>
    </location>
</feature>
<feature type="region of interest" description="Disordered" evidence="5">
    <location>
        <begin position="222"/>
        <end position="247"/>
    </location>
</feature>
<dbReference type="EMBL" id="CP004885">
    <property type="protein sequence ID" value="AGX86901.1"/>
    <property type="molecule type" value="Genomic_DNA"/>
</dbReference>
<reference evidence="7 8" key="1">
    <citation type="journal article" date="2013" name="Genome Biol.">
        <title>Genomic analysis reveals key aspects of prokaryotic symbiosis in the phototrophic consortium "Chlorochromatium aggregatum".</title>
        <authorList>
            <person name="Liu Z."/>
            <person name="Muller J."/>
            <person name="Li T."/>
            <person name="Alvey R.M."/>
            <person name="Vogl K."/>
            <person name="Frigaard N.U."/>
            <person name="Rockwell N.C."/>
            <person name="Boyd E.S."/>
            <person name="Tomsho L.P."/>
            <person name="Schuster S.C."/>
            <person name="Henke P."/>
            <person name="Rohde M."/>
            <person name="Overmann J."/>
            <person name="Bryant D.A."/>
        </authorList>
    </citation>
    <scope>NUCLEOTIDE SEQUENCE [LARGE SCALE GENOMIC DNA]</scope>
    <source>
        <strain evidence="7">CR</strain>
    </source>
</reference>
<dbReference type="Gene3D" id="2.60.450.10">
    <property type="entry name" value="Lipopolysaccharide (LPS) transport protein A like domain"/>
    <property type="match status" value="1"/>
</dbReference>
<dbReference type="GO" id="GO:0017089">
    <property type="term" value="F:glycolipid transfer activity"/>
    <property type="evidence" value="ECO:0007669"/>
    <property type="project" value="TreeGrafter"/>
</dbReference>
<protein>
    <recommendedName>
        <fullName evidence="4">Lipopolysaccharide export system protein LptA</fullName>
    </recommendedName>
</protein>
<dbReference type="GO" id="GO:0043165">
    <property type="term" value="P:Gram-negative-bacterium-type cell outer membrane assembly"/>
    <property type="evidence" value="ECO:0007669"/>
    <property type="project" value="UniProtKB-UniRule"/>
</dbReference>
<dbReference type="eggNOG" id="COG1934">
    <property type="taxonomic scope" value="Bacteria"/>
</dbReference>
<gene>
    <name evidence="4 7" type="primary">lptA</name>
    <name evidence="7" type="ORF">Cenrod_0795</name>
</gene>
<dbReference type="AlphaFoldDB" id="U5N5Y3"/>
<dbReference type="NCBIfam" id="TIGR03002">
    <property type="entry name" value="outer_YhbN_LptA"/>
    <property type="match status" value="1"/>
</dbReference>
<dbReference type="InterPro" id="IPR014340">
    <property type="entry name" value="LptA"/>
</dbReference>
<dbReference type="InterPro" id="IPR052037">
    <property type="entry name" value="LPS_export_LptA"/>
</dbReference>
<keyword evidence="3 4" id="KW-0574">Periplasm</keyword>
<evidence type="ECO:0000313" key="8">
    <source>
        <dbReference type="Proteomes" id="UP000017184"/>
    </source>
</evidence>
<proteinExistence type="inferred from homology"/>
<dbReference type="STRING" id="946483.Cenrod_0795"/>
<dbReference type="HOGENOM" id="CLU_1122966_0_0_4"/>
<keyword evidence="2" id="KW-0732">Signal</keyword>
<evidence type="ECO:0000256" key="5">
    <source>
        <dbReference type="SAM" id="MobiDB-lite"/>
    </source>
</evidence>
<dbReference type="GO" id="GO:0001530">
    <property type="term" value="F:lipopolysaccharide binding"/>
    <property type="evidence" value="ECO:0007669"/>
    <property type="project" value="InterPro"/>
</dbReference>
<evidence type="ECO:0000259" key="6">
    <source>
        <dbReference type="Pfam" id="PF03968"/>
    </source>
</evidence>
<feature type="compositionally biased region" description="Polar residues" evidence="5">
    <location>
        <begin position="227"/>
        <end position="241"/>
    </location>
</feature>
<comment type="similarity">
    <text evidence="4">Belongs to the LptA family.</text>
</comment>
<comment type="subunit">
    <text evidence="4">Component of the lipopolysaccharide transport and assembly complex.</text>
</comment>
<dbReference type="Proteomes" id="UP000017184">
    <property type="component" value="Chromosome"/>
</dbReference>
<keyword evidence="1 4" id="KW-0813">Transport</keyword>
<name>U5N5Y3_9BURK</name>
<evidence type="ECO:0000256" key="3">
    <source>
        <dbReference type="ARBA" id="ARBA00022764"/>
    </source>
</evidence>
<dbReference type="PANTHER" id="PTHR36504">
    <property type="entry name" value="LIPOPOLYSACCHARIDE EXPORT SYSTEM PROTEIN LPTA"/>
    <property type="match status" value="1"/>
</dbReference>
<evidence type="ECO:0000313" key="7">
    <source>
        <dbReference type="EMBL" id="AGX86901.1"/>
    </source>
</evidence>
<feature type="domain" description="Organic solvent tolerance-like N-terminal" evidence="6">
    <location>
        <begin position="73"/>
        <end position="190"/>
    </location>
</feature>
<accession>U5N5Y3</accession>
<dbReference type="Pfam" id="PF03968">
    <property type="entry name" value="LptD_N"/>
    <property type="match status" value="1"/>
</dbReference>
<dbReference type="KEGG" id="cbx:Cenrod_0795"/>
<feature type="compositionally biased region" description="Low complexity" evidence="5">
    <location>
        <begin position="42"/>
        <end position="54"/>
    </location>
</feature>
<dbReference type="InterPro" id="IPR005653">
    <property type="entry name" value="OstA-like_N"/>
</dbReference>
<evidence type="ECO:0000256" key="2">
    <source>
        <dbReference type="ARBA" id="ARBA00022729"/>
    </source>
</evidence>
<dbReference type="GO" id="GO:0015920">
    <property type="term" value="P:lipopolysaccharide transport"/>
    <property type="evidence" value="ECO:0007669"/>
    <property type="project" value="UniProtKB-UniRule"/>
</dbReference>
<dbReference type="PANTHER" id="PTHR36504:SF1">
    <property type="entry name" value="LIPOPOLYSACCHARIDE EXPORT SYSTEM PROTEIN LPTA"/>
    <property type="match status" value="1"/>
</dbReference>